<dbReference type="EMBL" id="JAQQBR010000003">
    <property type="protein sequence ID" value="KAK0179954.1"/>
    <property type="molecule type" value="Genomic_DNA"/>
</dbReference>
<evidence type="ECO:0000313" key="3">
    <source>
        <dbReference type="Proteomes" id="UP001168972"/>
    </source>
</evidence>
<feature type="compositionally biased region" description="Low complexity" evidence="1">
    <location>
        <begin position="348"/>
        <end position="371"/>
    </location>
</feature>
<feature type="compositionally biased region" description="Acidic residues" evidence="1">
    <location>
        <begin position="220"/>
        <end position="230"/>
    </location>
</feature>
<feature type="compositionally biased region" description="Acidic residues" evidence="1">
    <location>
        <begin position="653"/>
        <end position="662"/>
    </location>
</feature>
<keyword evidence="3" id="KW-1185">Reference proteome</keyword>
<feature type="compositionally biased region" description="Low complexity" evidence="1">
    <location>
        <begin position="189"/>
        <end position="202"/>
    </location>
</feature>
<organism evidence="2 3">
    <name type="scientific">Microctonus hyperodae</name>
    <name type="common">Parasitoid wasp</name>
    <dbReference type="NCBI Taxonomy" id="165561"/>
    <lineage>
        <taxon>Eukaryota</taxon>
        <taxon>Metazoa</taxon>
        <taxon>Ecdysozoa</taxon>
        <taxon>Arthropoda</taxon>
        <taxon>Hexapoda</taxon>
        <taxon>Insecta</taxon>
        <taxon>Pterygota</taxon>
        <taxon>Neoptera</taxon>
        <taxon>Endopterygota</taxon>
        <taxon>Hymenoptera</taxon>
        <taxon>Apocrita</taxon>
        <taxon>Ichneumonoidea</taxon>
        <taxon>Braconidae</taxon>
        <taxon>Euphorinae</taxon>
        <taxon>Microctonus</taxon>
    </lineage>
</organism>
<accession>A0AA39G1T5</accession>
<feature type="region of interest" description="Disordered" evidence="1">
    <location>
        <begin position="189"/>
        <end position="269"/>
    </location>
</feature>
<comment type="caution">
    <text evidence="2">The sequence shown here is derived from an EMBL/GenBank/DDBJ whole genome shotgun (WGS) entry which is preliminary data.</text>
</comment>
<dbReference type="Proteomes" id="UP001168972">
    <property type="component" value="Unassembled WGS sequence"/>
</dbReference>
<feature type="region of interest" description="Disordered" evidence="1">
    <location>
        <begin position="304"/>
        <end position="464"/>
    </location>
</feature>
<feature type="region of interest" description="Disordered" evidence="1">
    <location>
        <begin position="76"/>
        <end position="113"/>
    </location>
</feature>
<evidence type="ECO:0000256" key="1">
    <source>
        <dbReference type="SAM" id="MobiDB-lite"/>
    </source>
</evidence>
<feature type="region of interest" description="Disordered" evidence="1">
    <location>
        <begin position="635"/>
        <end position="674"/>
    </location>
</feature>
<reference evidence="2" key="2">
    <citation type="submission" date="2023-03" db="EMBL/GenBank/DDBJ databases">
        <authorList>
            <person name="Inwood S.N."/>
            <person name="Skelly J.G."/>
            <person name="Guhlin J."/>
            <person name="Harrop T.W.R."/>
            <person name="Goldson S.G."/>
            <person name="Dearden P.K."/>
        </authorList>
    </citation>
    <scope>NUCLEOTIDE SEQUENCE</scope>
    <source>
        <strain evidence="2">Lincoln</strain>
        <tissue evidence="2">Whole body</tissue>
    </source>
</reference>
<evidence type="ECO:0000313" key="2">
    <source>
        <dbReference type="EMBL" id="KAK0179954.1"/>
    </source>
</evidence>
<reference evidence="2" key="1">
    <citation type="journal article" date="2023" name="bioRxiv">
        <title>Scaffold-level genome assemblies of two parasitoid biocontrol wasps reveal the parthenogenesis mechanism and an associated novel virus.</title>
        <authorList>
            <person name="Inwood S."/>
            <person name="Skelly J."/>
            <person name="Guhlin J."/>
            <person name="Harrop T."/>
            <person name="Goldson S."/>
            <person name="Dearden P."/>
        </authorList>
    </citation>
    <scope>NUCLEOTIDE SEQUENCE</scope>
    <source>
        <strain evidence="2">Lincoln</strain>
        <tissue evidence="2">Whole body</tissue>
    </source>
</reference>
<protein>
    <submittedName>
        <fullName evidence="2">Uncharacterized protein</fullName>
    </submittedName>
</protein>
<sequence length="674" mass="75621">MSEDESPTTKVNFSRKVILTNINGRSFEFSLEDVVSGYAVLETEAVPGPSRDAPIPVDIPENRQGIAIEPANLERLRRDGPTVENIHSVNTPPTTPDRNENVEKAQDSDLESSISIENSEEIPLECENNVDNQSPTPGPSGVPPNDRNYDSGDEDPIDIENLIREELYVPHMISPIALTYADLASFLPSPDPSSSSGRQSDLNINNAGSPAYRSGSDQRVDEDESEDINYDDPGSPIPALSPQEIPLDDVNEKHDSDNSNSPTRPSGSHQFFQYVNEEHNYISSISASGSQEISLENVRLISNSDDSDIPIHSSGARDYSAEGAKPKYKIDNSDSLIRPSCSRDFNQEETNNNYNENFDNSSRASSSRQFSTGETKRKHSPDQSDSSSDLGKSPVNDRRVPSIEDSTISYPSTPQRSPTKVRKTNFMGPIYLPDDYNQPSTSGMSSSSHQYSPQRENDNAQDNVSHSFNLPIVHLRHLHPPNPNNQQSFRNCPRVWADAVFVRNNERFRFTFRRLENYGRQRILTFMAAYYRKNNSTLFPSCVNTNGASLMNMVWDLAVSMYLSVGVFLDNGEDEDLQLVGVDILLLMQMMLDHGSHLTEDMRHLFGFLCIHPQYRGFGLGKILMEIRSQTERDLDLTSPDSGQGEKIIDNCLYDEEEEEDKEEKKDKEEEKTK</sequence>
<feature type="compositionally biased region" description="Basic and acidic residues" evidence="1">
    <location>
        <begin position="663"/>
        <end position="674"/>
    </location>
</feature>
<feature type="compositionally biased region" description="Basic and acidic residues" evidence="1">
    <location>
        <begin position="97"/>
        <end position="107"/>
    </location>
</feature>
<gene>
    <name evidence="2" type="ORF">PV327_005648</name>
</gene>
<feature type="compositionally biased region" description="Polar residues" evidence="1">
    <location>
        <begin position="258"/>
        <end position="269"/>
    </location>
</feature>
<proteinExistence type="predicted"/>
<name>A0AA39G1T5_MICHY</name>
<feature type="compositionally biased region" description="Polar residues" evidence="1">
    <location>
        <begin position="404"/>
        <end position="418"/>
    </location>
</feature>
<dbReference type="AlphaFoldDB" id="A0AA39G1T5"/>
<dbReference type="CDD" id="cd04301">
    <property type="entry name" value="NAT_SF"/>
    <property type="match status" value="1"/>
</dbReference>
<feature type="region of interest" description="Disordered" evidence="1">
    <location>
        <begin position="127"/>
        <end position="156"/>
    </location>
</feature>
<feature type="compositionally biased region" description="Polar residues" evidence="1">
    <location>
        <begin position="437"/>
        <end position="464"/>
    </location>
</feature>